<accession>A0A8I1ALH4</accession>
<dbReference type="InterPro" id="IPR019734">
    <property type="entry name" value="TPR_rpt"/>
</dbReference>
<evidence type="ECO:0000256" key="3">
    <source>
        <dbReference type="PROSITE-ProRule" id="PRU00339"/>
    </source>
</evidence>
<reference evidence="4" key="1">
    <citation type="submission" date="2020-12" db="EMBL/GenBank/DDBJ databases">
        <title>Burkholderia cepacia complex in Mexico.</title>
        <authorList>
            <person name="Estrada P."/>
        </authorList>
    </citation>
    <scope>NUCLEOTIDE SEQUENCE</scope>
    <source>
        <strain evidence="4">871</strain>
    </source>
</reference>
<gene>
    <name evidence="4" type="ORF">JAO13_02785</name>
</gene>
<evidence type="ECO:0000313" key="5">
    <source>
        <dbReference type="Proteomes" id="UP000645612"/>
    </source>
</evidence>
<feature type="repeat" description="TPR" evidence="3">
    <location>
        <begin position="154"/>
        <end position="187"/>
    </location>
</feature>
<protein>
    <submittedName>
        <fullName evidence="4">Tetratricopeptide repeat protein</fullName>
    </submittedName>
</protein>
<dbReference type="PANTHER" id="PTHR44186">
    <property type="match status" value="1"/>
</dbReference>
<dbReference type="Gene3D" id="1.25.40.10">
    <property type="entry name" value="Tetratricopeptide repeat domain"/>
    <property type="match status" value="3"/>
</dbReference>
<organism evidence="4 5">
    <name type="scientific">Burkholderia cepacia</name>
    <name type="common">Pseudomonas cepacia</name>
    <dbReference type="NCBI Taxonomy" id="292"/>
    <lineage>
        <taxon>Bacteria</taxon>
        <taxon>Pseudomonadati</taxon>
        <taxon>Pseudomonadota</taxon>
        <taxon>Betaproteobacteria</taxon>
        <taxon>Burkholderiales</taxon>
        <taxon>Burkholderiaceae</taxon>
        <taxon>Burkholderia</taxon>
        <taxon>Burkholderia cepacia complex</taxon>
    </lineage>
</organism>
<feature type="repeat" description="TPR" evidence="3">
    <location>
        <begin position="222"/>
        <end position="255"/>
    </location>
</feature>
<dbReference type="Proteomes" id="UP000645612">
    <property type="component" value="Unassembled WGS sequence"/>
</dbReference>
<dbReference type="RefSeq" id="WP_176129507.1">
    <property type="nucleotide sequence ID" value="NZ_CADDZZ010000001.1"/>
</dbReference>
<evidence type="ECO:0000313" key="4">
    <source>
        <dbReference type="EMBL" id="MBH9695372.1"/>
    </source>
</evidence>
<dbReference type="EMBL" id="JAEDXG010000002">
    <property type="protein sequence ID" value="MBH9695372.1"/>
    <property type="molecule type" value="Genomic_DNA"/>
</dbReference>
<dbReference type="AlphaFoldDB" id="A0A8I1ALH4"/>
<keyword evidence="1" id="KW-0677">Repeat</keyword>
<evidence type="ECO:0000256" key="2">
    <source>
        <dbReference type="ARBA" id="ARBA00022803"/>
    </source>
</evidence>
<name>A0A8I1ALH4_BURCE</name>
<proteinExistence type="predicted"/>
<evidence type="ECO:0000256" key="1">
    <source>
        <dbReference type="ARBA" id="ARBA00022737"/>
    </source>
</evidence>
<dbReference type="InterPro" id="IPR011990">
    <property type="entry name" value="TPR-like_helical_dom_sf"/>
</dbReference>
<comment type="caution">
    <text evidence="4">The sequence shown here is derived from an EMBL/GenBank/DDBJ whole genome shotgun (WGS) entry which is preliminary data.</text>
</comment>
<dbReference type="PROSITE" id="PS50005">
    <property type="entry name" value="TPR"/>
    <property type="match status" value="2"/>
</dbReference>
<dbReference type="Pfam" id="PF13432">
    <property type="entry name" value="TPR_16"/>
    <property type="match status" value="3"/>
</dbReference>
<sequence length="608" mass="68449">MMIIDKLTSEKGNLIVPPAQLNVVLVEEREGALSAPLPLLEDLTEIDRLKKTQFSLNDAMSRDRLTIDTAFSIELNEQLKKRHLHEHSPIYHHRLASLANLSGLKDLEEQFLRRAAELGKTDWYADRVGEGLIARGQYFDAEQLFSSRDLESDVHANLRLAFLQVRRQEYDSATRSLERAIRIDPFDYGARLFQGSLSLLQGNADEAVRAFRIAEDSRPNSSVLNANFAIAYVSLGKFERALGYAKRSVALDPLNRNAVGILADLAFREKSNEDAIPALRYFVRFEQRDAQVWAQLARALLEMGSFDEAIAALRHQGSLTDSPEVWNNLGVAYHRKGRSTVQKAIEAFAYATGEKWETNTRSSQVALRNLSAILFGHGAHDRVIKITDRLGTSLALQKEALTDGLISDLFVFRILSLMNRGFLEEAANLAEALVDAKDVAVNLKTWVVAWLIAFYALRDNPRAIELSNRFIGLFWEPEAKPQGRAEGLMNNIAYAFAEVGDIDRAYEYLNIISNKIHKDPYPTATLGFLHLRRGNLESGLALYEEAIGLAHVTHDKSRIRQKMYLELARAKWKDNPAVARRNLEKAIAIVDGSPELVQKAKNMQRSLN</sequence>
<dbReference type="SUPFAM" id="SSF48452">
    <property type="entry name" value="TPR-like"/>
    <property type="match status" value="3"/>
</dbReference>
<dbReference type="SMART" id="SM00028">
    <property type="entry name" value="TPR"/>
    <property type="match status" value="7"/>
</dbReference>
<keyword evidence="2 3" id="KW-0802">TPR repeat</keyword>
<dbReference type="PANTHER" id="PTHR44186:SF1">
    <property type="entry name" value="BARDET-BIEDL SYNDROME 4 PROTEIN"/>
    <property type="match status" value="1"/>
</dbReference>